<dbReference type="EMBL" id="BAABXL010000001">
    <property type="protein sequence ID" value="GAA6268488.1"/>
    <property type="molecule type" value="Genomic_DNA"/>
</dbReference>
<comment type="subcellular location">
    <subcellularLocation>
        <location evidence="1">Cell membrane</location>
        <topology evidence="1">Multi-pass membrane protein</topology>
    </subcellularLocation>
</comment>
<dbReference type="SUPFAM" id="SSF90123">
    <property type="entry name" value="ABC transporter transmembrane region"/>
    <property type="match status" value="1"/>
</dbReference>
<evidence type="ECO:0000313" key="7">
    <source>
        <dbReference type="Proteomes" id="UP001600894"/>
    </source>
</evidence>
<keyword evidence="7" id="KW-1185">Reference proteome</keyword>
<evidence type="ECO:0000256" key="2">
    <source>
        <dbReference type="ARBA" id="ARBA00022692"/>
    </source>
</evidence>
<keyword evidence="4 5" id="KW-0472">Membrane</keyword>
<organism evidence="6 7">
    <name type="scientific">Enterocloster alcoholdehydrogenati</name>
    <dbReference type="NCBI Taxonomy" id="2547410"/>
    <lineage>
        <taxon>Bacteria</taxon>
        <taxon>Bacillati</taxon>
        <taxon>Bacillota</taxon>
        <taxon>Clostridia</taxon>
        <taxon>Lachnospirales</taxon>
        <taxon>Lachnospiraceae</taxon>
        <taxon>Enterocloster</taxon>
    </lineage>
</organism>
<evidence type="ECO:0008006" key="8">
    <source>
        <dbReference type="Google" id="ProtNLM"/>
    </source>
</evidence>
<comment type="caution">
    <text evidence="6">The sequence shown here is derived from an EMBL/GenBank/DDBJ whole genome shotgun (WGS) entry which is preliminary data.</text>
</comment>
<gene>
    <name evidence="6" type="ORF">F130042H8_15480</name>
</gene>
<sequence>MKHFIHTDSALCLLFCFAEQGMVAASTWVMIQIGKSVGEPGTAVFWVLVFMAVLLAVFVPKYGYDRFLLRAKYRTQGNYILAFEQSLEGKPYLFKDKAFYSRNRTIFQNEVWNVVNESFDFFLDGTLLLLNICFNVAVISASIAPGLAVGYLCSFFLVLVSSLGFCPMAERLSQQAQGAHIRMNTVLRYGWDTLILGNTYHQELWNRQMQDMTEQASDAGVKKLRVFCMASGLAMMVSSAPVFGLLIWLLLSCSGGEMAALVLTIPRQINTLQYLNSLISCAMNWNGIRARIHGIDQAVLAPGKLPFCPEYIRFSEIVLYEGRREKRFNSLKEAFQWEKWEVPGRITVRGANGAGKSTLLMGLKAHFGNRACYFSPYAEEFFKDSLKESCSTGQEALSHLRETFAYAPVKLFLLDEWDANLDQKNMENMDRFLEEKAKSCCIVEVRHR</sequence>
<evidence type="ECO:0000256" key="5">
    <source>
        <dbReference type="SAM" id="Phobius"/>
    </source>
</evidence>
<dbReference type="Gene3D" id="3.40.50.300">
    <property type="entry name" value="P-loop containing nucleotide triphosphate hydrolases"/>
    <property type="match status" value="1"/>
</dbReference>
<dbReference type="InterPro" id="IPR036640">
    <property type="entry name" value="ABC1_TM_sf"/>
</dbReference>
<dbReference type="RefSeq" id="WP_178302105.1">
    <property type="nucleotide sequence ID" value="NZ_BAABXL010000001.1"/>
</dbReference>
<reference evidence="6 7" key="1">
    <citation type="submission" date="2024-04" db="EMBL/GenBank/DDBJ databases">
        <title>Defined microbial consortia suppress multidrug-resistant proinflammatory Enterobacteriaceae via ecological control.</title>
        <authorList>
            <person name="Furuichi M."/>
            <person name="Kawaguchi T."/>
            <person name="Pust M."/>
            <person name="Yasuma K."/>
            <person name="Plichta D."/>
            <person name="Hasegawa N."/>
            <person name="Ohya T."/>
            <person name="Bhattarai S."/>
            <person name="Sasajima S."/>
            <person name="Aoto Y."/>
            <person name="Tuganbaev T."/>
            <person name="Yaginuma M."/>
            <person name="Ueda M."/>
            <person name="Okahashi N."/>
            <person name="Amafuji K."/>
            <person name="Kiridooshi Y."/>
            <person name="Sugita K."/>
            <person name="Strazar M."/>
            <person name="Skelly A."/>
            <person name="Suda W."/>
            <person name="Hattori M."/>
            <person name="Nakamoto N."/>
            <person name="Caballero S."/>
            <person name="Norman J."/>
            <person name="Olle B."/>
            <person name="Tanoue T."/>
            <person name="Arita M."/>
            <person name="Bucci V."/>
            <person name="Atarashi K."/>
            <person name="Xavier R."/>
            <person name="Honda K."/>
        </authorList>
    </citation>
    <scope>NUCLEOTIDE SEQUENCE [LARGE SCALE GENOMIC DNA]</scope>
    <source>
        <strain evidence="7">f13</strain>
    </source>
</reference>
<name>A0ABQ0AWS2_9FIRM</name>
<evidence type="ECO:0000256" key="4">
    <source>
        <dbReference type="ARBA" id="ARBA00023136"/>
    </source>
</evidence>
<evidence type="ECO:0000256" key="1">
    <source>
        <dbReference type="ARBA" id="ARBA00004651"/>
    </source>
</evidence>
<dbReference type="Proteomes" id="UP001600894">
    <property type="component" value="Unassembled WGS sequence"/>
</dbReference>
<proteinExistence type="predicted"/>
<evidence type="ECO:0000256" key="3">
    <source>
        <dbReference type="ARBA" id="ARBA00022989"/>
    </source>
</evidence>
<dbReference type="Gene3D" id="1.20.1560.10">
    <property type="entry name" value="ABC transporter type 1, transmembrane domain"/>
    <property type="match status" value="1"/>
</dbReference>
<keyword evidence="2 5" id="KW-0812">Transmembrane</keyword>
<dbReference type="CDD" id="cd00267">
    <property type="entry name" value="ABC_ATPase"/>
    <property type="match status" value="1"/>
</dbReference>
<dbReference type="SUPFAM" id="SSF52540">
    <property type="entry name" value="P-loop containing nucleoside triphosphate hydrolases"/>
    <property type="match status" value="1"/>
</dbReference>
<feature type="transmembrane region" description="Helical" evidence="5">
    <location>
        <begin position="226"/>
        <end position="251"/>
    </location>
</feature>
<feature type="transmembrane region" description="Helical" evidence="5">
    <location>
        <begin position="43"/>
        <end position="64"/>
    </location>
</feature>
<keyword evidence="3 5" id="KW-1133">Transmembrane helix</keyword>
<feature type="transmembrane region" description="Helical" evidence="5">
    <location>
        <begin position="12"/>
        <end position="31"/>
    </location>
</feature>
<accession>A0ABQ0AWS2</accession>
<protein>
    <recommendedName>
        <fullName evidence="8">ABC transporter ATP-binding protein</fullName>
    </recommendedName>
</protein>
<feature type="transmembrane region" description="Helical" evidence="5">
    <location>
        <begin position="149"/>
        <end position="169"/>
    </location>
</feature>
<dbReference type="InterPro" id="IPR027417">
    <property type="entry name" value="P-loop_NTPase"/>
</dbReference>
<feature type="transmembrane region" description="Helical" evidence="5">
    <location>
        <begin position="121"/>
        <end position="143"/>
    </location>
</feature>
<evidence type="ECO:0000313" key="6">
    <source>
        <dbReference type="EMBL" id="GAA6268488.1"/>
    </source>
</evidence>